<dbReference type="Proteomes" id="UP000266841">
    <property type="component" value="Unassembled WGS sequence"/>
</dbReference>
<evidence type="ECO:0000313" key="3">
    <source>
        <dbReference type="Proteomes" id="UP000266841"/>
    </source>
</evidence>
<feature type="non-terminal residue" evidence="2">
    <location>
        <position position="1"/>
    </location>
</feature>
<evidence type="ECO:0000313" key="2">
    <source>
        <dbReference type="EMBL" id="EJK75298.1"/>
    </source>
</evidence>
<dbReference type="AlphaFoldDB" id="K0T998"/>
<dbReference type="EMBL" id="AGNL01003013">
    <property type="protein sequence ID" value="EJK75298.1"/>
    <property type="molecule type" value="Genomic_DNA"/>
</dbReference>
<comment type="caution">
    <text evidence="2">The sequence shown here is derived from an EMBL/GenBank/DDBJ whole genome shotgun (WGS) entry which is preliminary data.</text>
</comment>
<reference evidence="2 3" key="1">
    <citation type="journal article" date="2012" name="Genome Biol.">
        <title>Genome and low-iron response of an oceanic diatom adapted to chronic iron limitation.</title>
        <authorList>
            <person name="Lommer M."/>
            <person name="Specht M."/>
            <person name="Roy A.S."/>
            <person name="Kraemer L."/>
            <person name="Andreson R."/>
            <person name="Gutowska M.A."/>
            <person name="Wolf J."/>
            <person name="Bergner S.V."/>
            <person name="Schilhabel M.B."/>
            <person name="Klostermeier U.C."/>
            <person name="Beiko R.G."/>
            <person name="Rosenstiel P."/>
            <person name="Hippler M."/>
            <person name="Laroche J."/>
        </authorList>
    </citation>
    <scope>NUCLEOTIDE SEQUENCE [LARGE SCALE GENOMIC DNA]</scope>
    <source>
        <strain evidence="2 3">CCMP1005</strain>
    </source>
</reference>
<protein>
    <submittedName>
        <fullName evidence="2">Uncharacterized protein</fullName>
    </submittedName>
</protein>
<gene>
    <name evidence="2" type="ORF">THAOC_02978</name>
</gene>
<feature type="transmembrane region" description="Helical" evidence="1">
    <location>
        <begin position="27"/>
        <end position="46"/>
    </location>
</feature>
<sequence>REWLQMSTIFGFYVSLKWSRDVLGGVARAYLCAVGGVPLTLCIPVLSADRRAQLMAGIDSVDYFTLEYILDLHPWCTSGQYWPLSSAAPVSRDTT</sequence>
<organism evidence="2 3">
    <name type="scientific">Thalassiosira oceanica</name>
    <name type="common">Marine diatom</name>
    <dbReference type="NCBI Taxonomy" id="159749"/>
    <lineage>
        <taxon>Eukaryota</taxon>
        <taxon>Sar</taxon>
        <taxon>Stramenopiles</taxon>
        <taxon>Ochrophyta</taxon>
        <taxon>Bacillariophyta</taxon>
        <taxon>Coscinodiscophyceae</taxon>
        <taxon>Thalassiosirophycidae</taxon>
        <taxon>Thalassiosirales</taxon>
        <taxon>Thalassiosiraceae</taxon>
        <taxon>Thalassiosira</taxon>
    </lineage>
</organism>
<keyword evidence="1" id="KW-1133">Transmembrane helix</keyword>
<evidence type="ECO:0000256" key="1">
    <source>
        <dbReference type="SAM" id="Phobius"/>
    </source>
</evidence>
<name>K0T998_THAOC</name>
<keyword evidence="3" id="KW-1185">Reference proteome</keyword>
<keyword evidence="1" id="KW-0812">Transmembrane</keyword>
<accession>K0T998</accession>
<proteinExistence type="predicted"/>
<keyword evidence="1" id="KW-0472">Membrane</keyword>